<feature type="domain" description="TaqI-like C-terminal specificity" evidence="10">
    <location>
        <begin position="200"/>
        <end position="344"/>
    </location>
</feature>
<name>A0A7G9S9K2_9SPHN</name>
<dbReference type="InterPro" id="IPR011639">
    <property type="entry name" value="MethylTrfase_TaqI-like_dom"/>
</dbReference>
<dbReference type="Pfam" id="PF12950">
    <property type="entry name" value="TaqI_C"/>
    <property type="match status" value="1"/>
</dbReference>
<dbReference type="GO" id="GO:0009307">
    <property type="term" value="P:DNA restriction-modification system"/>
    <property type="evidence" value="ECO:0007669"/>
    <property type="project" value="UniProtKB-KW"/>
</dbReference>
<proteinExistence type="inferred from homology"/>
<evidence type="ECO:0000256" key="8">
    <source>
        <dbReference type="ARBA" id="ARBA00047942"/>
    </source>
</evidence>
<dbReference type="AlphaFoldDB" id="A0A7G9S9K2"/>
<gene>
    <name evidence="11" type="ORF">H9L12_09430</name>
</gene>
<keyword evidence="4" id="KW-0808">Transferase</keyword>
<evidence type="ECO:0000256" key="7">
    <source>
        <dbReference type="ARBA" id="ARBA00023125"/>
    </source>
</evidence>
<evidence type="ECO:0000313" key="11">
    <source>
        <dbReference type="EMBL" id="QNN64527.1"/>
    </source>
</evidence>
<protein>
    <recommendedName>
        <fullName evidence="2">site-specific DNA-methyltransferase (adenine-specific)</fullName>
        <ecNumber evidence="2">2.1.1.72</ecNumber>
    </recommendedName>
</protein>
<accession>A0A7G9S9K2</accession>
<dbReference type="SUPFAM" id="SSF53335">
    <property type="entry name" value="S-adenosyl-L-methionine-dependent methyltransferases"/>
    <property type="match status" value="1"/>
</dbReference>
<evidence type="ECO:0000313" key="12">
    <source>
        <dbReference type="Proteomes" id="UP000515955"/>
    </source>
</evidence>
<keyword evidence="5" id="KW-0949">S-adenosyl-L-methionine</keyword>
<evidence type="ECO:0000259" key="10">
    <source>
        <dbReference type="Pfam" id="PF12950"/>
    </source>
</evidence>
<dbReference type="Pfam" id="PF07669">
    <property type="entry name" value="Eco57I"/>
    <property type="match status" value="1"/>
</dbReference>
<feature type="domain" description="Type II methyltransferase M.TaqI-like" evidence="9">
    <location>
        <begin position="8"/>
        <end position="81"/>
    </location>
</feature>
<comment type="similarity">
    <text evidence="1">Belongs to the N(4)/N(6)-methyltransferase family.</text>
</comment>
<reference evidence="11 12" key="1">
    <citation type="submission" date="2020-08" db="EMBL/GenBank/DDBJ databases">
        <title>Genome sequence of Sphingomonas rhizophila KACC 19189T.</title>
        <authorList>
            <person name="Hyun D.-W."/>
            <person name="Bae J.-W."/>
        </authorList>
    </citation>
    <scope>NUCLEOTIDE SEQUENCE [LARGE SCALE GENOMIC DNA]</scope>
    <source>
        <strain evidence="11 12">KACC 19189</strain>
    </source>
</reference>
<dbReference type="PANTHER" id="PTHR33841:SF5">
    <property type="entry name" value="DNA METHYLASE (MODIFICATION METHYLASE) (METHYLTRANSFERASE)-RELATED"/>
    <property type="match status" value="1"/>
</dbReference>
<dbReference type="GO" id="GO:0003677">
    <property type="term" value="F:DNA binding"/>
    <property type="evidence" value="ECO:0007669"/>
    <property type="project" value="UniProtKB-KW"/>
</dbReference>
<dbReference type="KEGG" id="srhi:H9L12_09430"/>
<organism evidence="11 12">
    <name type="scientific">Sphingomonas rhizophila</name>
    <dbReference type="NCBI Taxonomy" id="2071607"/>
    <lineage>
        <taxon>Bacteria</taxon>
        <taxon>Pseudomonadati</taxon>
        <taxon>Pseudomonadota</taxon>
        <taxon>Alphaproteobacteria</taxon>
        <taxon>Sphingomonadales</taxon>
        <taxon>Sphingomonadaceae</taxon>
        <taxon>Sphingomonas</taxon>
    </lineage>
</organism>
<evidence type="ECO:0000256" key="3">
    <source>
        <dbReference type="ARBA" id="ARBA00022603"/>
    </source>
</evidence>
<dbReference type="GO" id="GO:0009007">
    <property type="term" value="F:site-specific DNA-methyltransferase (adenine-specific) activity"/>
    <property type="evidence" value="ECO:0007669"/>
    <property type="project" value="UniProtKB-EC"/>
</dbReference>
<keyword evidence="6" id="KW-0680">Restriction system</keyword>
<keyword evidence="12" id="KW-1185">Reference proteome</keyword>
<keyword evidence="3 11" id="KW-0489">Methyltransferase</keyword>
<dbReference type="EC" id="2.1.1.72" evidence="2"/>
<evidence type="ECO:0000256" key="6">
    <source>
        <dbReference type="ARBA" id="ARBA00022747"/>
    </source>
</evidence>
<evidence type="ECO:0000256" key="5">
    <source>
        <dbReference type="ARBA" id="ARBA00022691"/>
    </source>
</evidence>
<keyword evidence="7" id="KW-0238">DNA-binding</keyword>
<evidence type="ECO:0000259" key="9">
    <source>
        <dbReference type="Pfam" id="PF07669"/>
    </source>
</evidence>
<evidence type="ECO:0000256" key="4">
    <source>
        <dbReference type="ARBA" id="ARBA00022679"/>
    </source>
</evidence>
<dbReference type="EMBL" id="CP060717">
    <property type="protein sequence ID" value="QNN64527.1"/>
    <property type="molecule type" value="Genomic_DNA"/>
</dbReference>
<dbReference type="InterPro" id="IPR025931">
    <property type="entry name" value="TaqI_C"/>
</dbReference>
<sequence length="477" mass="54217">MELIKPMKPWLERRYEVVSDRADLYAYFFERGVKLLKPGGRLGFISSNTFFKTGSGAPLRDFLRTNATLETVVDFGDHQIFEGVTTYPAILTMRAGPPQSGHHLRFWKVGEMPADSFADAFAVAAEPFPQEALSQGSWNLEGDALRALRTKITAGRPTLKEAYGSPLYGIKTGLNEAFVIDTPTKERLCRDDPRSAELLKPFLEGKDVKRWRAESRGLWIIYIPKNRVCIEDYTAIRDWLLPYKDKLEKRATKQEWFELQQAQEAYAARFSRPKITYSRFLANPAFWLDENGRYINNALFSLPSNDPVLLAILNSPVCWFHLKSQSTNLSGGFSQADAEDLQSLAIPAVDEAQRDFIEELVLGTQKAAQERHDLQNALTRRIPDLAIDPATARLNSRLKAWWDFPHFAAFQIEAKKAMQGRIPLEERNDWENWFTSSRAKIHSLTAEIARLEAAINAQVFSLFDLNPGEIALLETNV</sequence>
<dbReference type="GO" id="GO:0032259">
    <property type="term" value="P:methylation"/>
    <property type="evidence" value="ECO:0007669"/>
    <property type="project" value="UniProtKB-KW"/>
</dbReference>
<evidence type="ECO:0000256" key="2">
    <source>
        <dbReference type="ARBA" id="ARBA00011900"/>
    </source>
</evidence>
<comment type="catalytic activity">
    <reaction evidence="8">
        <text>a 2'-deoxyadenosine in DNA + S-adenosyl-L-methionine = an N(6)-methyl-2'-deoxyadenosine in DNA + S-adenosyl-L-homocysteine + H(+)</text>
        <dbReference type="Rhea" id="RHEA:15197"/>
        <dbReference type="Rhea" id="RHEA-COMP:12418"/>
        <dbReference type="Rhea" id="RHEA-COMP:12419"/>
        <dbReference type="ChEBI" id="CHEBI:15378"/>
        <dbReference type="ChEBI" id="CHEBI:57856"/>
        <dbReference type="ChEBI" id="CHEBI:59789"/>
        <dbReference type="ChEBI" id="CHEBI:90615"/>
        <dbReference type="ChEBI" id="CHEBI:90616"/>
        <dbReference type="EC" id="2.1.1.72"/>
    </reaction>
</comment>
<dbReference type="InterPro" id="IPR029063">
    <property type="entry name" value="SAM-dependent_MTases_sf"/>
</dbReference>
<dbReference type="PANTHER" id="PTHR33841">
    <property type="entry name" value="DNA METHYLTRANSFERASE YEEA-RELATED"/>
    <property type="match status" value="1"/>
</dbReference>
<dbReference type="InterPro" id="IPR050953">
    <property type="entry name" value="N4_N6_ade-DNA_methylase"/>
</dbReference>
<evidence type="ECO:0000256" key="1">
    <source>
        <dbReference type="ARBA" id="ARBA00006594"/>
    </source>
</evidence>
<dbReference type="Gene3D" id="3.40.50.150">
    <property type="entry name" value="Vaccinia Virus protein VP39"/>
    <property type="match status" value="1"/>
</dbReference>
<dbReference type="Proteomes" id="UP000515955">
    <property type="component" value="Chromosome"/>
</dbReference>